<dbReference type="VEuPathDB" id="TrichDB:TRFO_33199"/>
<dbReference type="Gene3D" id="3.40.50.300">
    <property type="entry name" value="P-loop containing nucleotide triphosphate hydrolases"/>
    <property type="match status" value="1"/>
</dbReference>
<dbReference type="InterPro" id="IPR009001">
    <property type="entry name" value="Transl_elong_EF1A/Init_IF2_C"/>
</dbReference>
<gene>
    <name evidence="11" type="ORF">TRFO_33199</name>
</gene>
<dbReference type="FunFam" id="3.40.50.300:FF:000204">
    <property type="entry name" value="Translation elongation factor Tu"/>
    <property type="match status" value="1"/>
</dbReference>
<comment type="similarity">
    <text evidence="2">Belongs to the TRAFAC class translation factor GTPase superfamily. Classic translation factor GTPase family. EF-Tu/EF-1A subfamily.</text>
</comment>
<dbReference type="InterPro" id="IPR054696">
    <property type="entry name" value="GTP-eEF1A_C"/>
</dbReference>
<feature type="compositionally biased region" description="Acidic residues" evidence="9">
    <location>
        <begin position="12"/>
        <end position="32"/>
    </location>
</feature>
<dbReference type="SUPFAM" id="SSF50447">
    <property type="entry name" value="Translation proteins"/>
    <property type="match status" value="1"/>
</dbReference>
<dbReference type="Pfam" id="PF22594">
    <property type="entry name" value="GTP-eEF1A_C"/>
    <property type="match status" value="1"/>
</dbReference>
<dbReference type="SUPFAM" id="SSF50465">
    <property type="entry name" value="EF-Tu/eEF-1alpha/eIF2-gamma C-terminal domain"/>
    <property type="match status" value="1"/>
</dbReference>
<dbReference type="InterPro" id="IPR050100">
    <property type="entry name" value="TRAFAC_GTPase_members"/>
</dbReference>
<feature type="compositionally biased region" description="Low complexity" evidence="9">
    <location>
        <begin position="94"/>
        <end position="118"/>
    </location>
</feature>
<dbReference type="PRINTS" id="PR00315">
    <property type="entry name" value="ELONGATNFCT"/>
</dbReference>
<feature type="domain" description="Tr-type G" evidence="10">
    <location>
        <begin position="162"/>
        <end position="376"/>
    </location>
</feature>
<dbReference type="GO" id="GO:0005525">
    <property type="term" value="F:GTP binding"/>
    <property type="evidence" value="ECO:0007669"/>
    <property type="project" value="UniProtKB-KW"/>
</dbReference>
<evidence type="ECO:0000256" key="4">
    <source>
        <dbReference type="ARBA" id="ARBA00022741"/>
    </source>
</evidence>
<dbReference type="FunFam" id="2.40.30.10:FF:000070">
    <property type="entry name" value="Translation elongation factor EF-1 subunit"/>
    <property type="match status" value="1"/>
</dbReference>
<evidence type="ECO:0000259" key="10">
    <source>
        <dbReference type="PROSITE" id="PS51722"/>
    </source>
</evidence>
<evidence type="ECO:0000256" key="9">
    <source>
        <dbReference type="SAM" id="MobiDB-lite"/>
    </source>
</evidence>
<accession>A0A1J4JRM1</accession>
<keyword evidence="6" id="KW-0648">Protein biosynthesis</keyword>
<evidence type="ECO:0000256" key="3">
    <source>
        <dbReference type="ARBA" id="ARBA00022490"/>
    </source>
</evidence>
<keyword evidence="3" id="KW-0963">Cytoplasm</keyword>
<dbReference type="AlphaFoldDB" id="A0A1J4JRM1"/>
<dbReference type="OrthoDB" id="342024at2759"/>
<proteinExistence type="inferred from homology"/>
<feature type="region of interest" description="Disordered" evidence="9">
    <location>
        <begin position="89"/>
        <end position="132"/>
    </location>
</feature>
<keyword evidence="4" id="KW-0547">Nucleotide-binding</keyword>
<dbReference type="PROSITE" id="PS51722">
    <property type="entry name" value="G_TR_2"/>
    <property type="match status" value="1"/>
</dbReference>
<comment type="catalytic activity">
    <reaction evidence="8">
        <text>GTP + H2O = GDP + phosphate + H(+)</text>
        <dbReference type="Rhea" id="RHEA:19669"/>
        <dbReference type="ChEBI" id="CHEBI:15377"/>
        <dbReference type="ChEBI" id="CHEBI:15378"/>
        <dbReference type="ChEBI" id="CHEBI:37565"/>
        <dbReference type="ChEBI" id="CHEBI:43474"/>
        <dbReference type="ChEBI" id="CHEBI:58189"/>
    </reaction>
    <physiologicalReaction direction="left-to-right" evidence="8">
        <dbReference type="Rhea" id="RHEA:19670"/>
    </physiologicalReaction>
</comment>
<dbReference type="NCBIfam" id="TIGR00231">
    <property type="entry name" value="small_GTP"/>
    <property type="match status" value="1"/>
</dbReference>
<reference evidence="11" key="1">
    <citation type="submission" date="2016-10" db="EMBL/GenBank/DDBJ databases">
        <authorList>
            <person name="Benchimol M."/>
            <person name="Almeida L.G."/>
            <person name="Vasconcelos A.T."/>
            <person name="Perreira-Neves A."/>
            <person name="Rosa I.A."/>
            <person name="Tasca T."/>
            <person name="Bogo M.R."/>
            <person name="de Souza W."/>
        </authorList>
    </citation>
    <scope>NUCLEOTIDE SEQUENCE [LARGE SCALE GENOMIC DNA]</scope>
    <source>
        <strain evidence="11">K</strain>
    </source>
</reference>
<protein>
    <submittedName>
        <fullName evidence="11">Elongation factor Tu C-terminal domain containing protein</fullName>
    </submittedName>
</protein>
<dbReference type="GO" id="GO:0003924">
    <property type="term" value="F:GTPase activity"/>
    <property type="evidence" value="ECO:0007669"/>
    <property type="project" value="InterPro"/>
</dbReference>
<name>A0A1J4JRM1_9EUKA</name>
<dbReference type="InterPro" id="IPR027417">
    <property type="entry name" value="P-loop_NTPase"/>
</dbReference>
<dbReference type="PANTHER" id="PTHR23115">
    <property type="entry name" value="TRANSLATION FACTOR"/>
    <property type="match status" value="1"/>
</dbReference>
<dbReference type="InterPro" id="IPR009000">
    <property type="entry name" value="Transl_B-barrel_sf"/>
</dbReference>
<dbReference type="GO" id="GO:0005737">
    <property type="term" value="C:cytoplasm"/>
    <property type="evidence" value="ECO:0007669"/>
    <property type="project" value="UniProtKB-SubCell"/>
</dbReference>
<dbReference type="SUPFAM" id="SSF52540">
    <property type="entry name" value="P-loop containing nucleoside triphosphate hydrolases"/>
    <property type="match status" value="1"/>
</dbReference>
<keyword evidence="5" id="KW-0378">Hydrolase</keyword>
<feature type="region of interest" description="Disordered" evidence="9">
    <location>
        <begin position="1"/>
        <end position="32"/>
    </location>
</feature>
<comment type="subcellular location">
    <subcellularLocation>
        <location evidence="1">Cytoplasm</location>
    </subcellularLocation>
</comment>
<keyword evidence="11" id="KW-0251">Elongation factor</keyword>
<dbReference type="GO" id="GO:0003746">
    <property type="term" value="F:translation elongation factor activity"/>
    <property type="evidence" value="ECO:0007669"/>
    <property type="project" value="UniProtKB-KW"/>
</dbReference>
<keyword evidence="12" id="KW-1185">Reference proteome</keyword>
<keyword evidence="7" id="KW-0342">GTP-binding</keyword>
<dbReference type="GeneID" id="94843651"/>
<evidence type="ECO:0000313" key="11">
    <source>
        <dbReference type="EMBL" id="OHT00174.1"/>
    </source>
</evidence>
<sequence>MNHSDDNNQEGVPEEEDFGNEPYPYDEEEDFYDDRNEINRCFAELDKKYDYSRCDREQMITGLRECDYNIKDFLEYALEGDFGPFHLKKKAKKPANQQPANTANRNQQNKNAQGNNQKNDAKPGGGSVARSMSLMPLTKPTKQHQDCKRTVQQVQQQLASSKKRINLVIVGHVDAGKSTLMGHLLQLTGNVSHGQMTKITKESNEQGRPEDCWAWVMAEDQVERERGVTIDVSMTEFQTNKLIVTVLDAPGHKDFVPNMIAGASQADAALLVVDVTNPLIDKGQAREHLLLCRSLGVQSLIVAVNKMDSVFFDQNEFDEVKGRLTTFLKSLGWSAINFIPTAANKGSNLKVPSKESPWYTGPTVLDAIDNLTPPQYDINSHFLLCISECIDMSSGRGVIATGRIECGYVCQTDNLNLLPADKFVKVNKIEVNRQFVPFATAGTIVSLHLTTQLGSENIPIGSALVAPERVLPVASQFVARVATFSMTVPLLKGSVLVFHRHAVDVPLRIASIRAIINKKTKQVDKKNPGFIPQNSLADVVFRLNQQIPLDIHTVSKSFGRFIIRAGGETLGFGSISDIISPDPAKDGAGNDKSGGKSSQKGANEIPSSPLAPQ</sequence>
<dbReference type="EMBL" id="MLAK01000968">
    <property type="protein sequence ID" value="OHT00174.1"/>
    <property type="molecule type" value="Genomic_DNA"/>
</dbReference>
<dbReference type="InterPro" id="IPR005225">
    <property type="entry name" value="Small_GTP-bd"/>
</dbReference>
<feature type="region of interest" description="Disordered" evidence="9">
    <location>
        <begin position="581"/>
        <end position="613"/>
    </location>
</feature>
<evidence type="ECO:0000256" key="7">
    <source>
        <dbReference type="ARBA" id="ARBA00023134"/>
    </source>
</evidence>
<dbReference type="Gene3D" id="2.40.30.10">
    <property type="entry name" value="Translation factors"/>
    <property type="match status" value="2"/>
</dbReference>
<evidence type="ECO:0000313" key="12">
    <source>
        <dbReference type="Proteomes" id="UP000179807"/>
    </source>
</evidence>
<dbReference type="RefSeq" id="XP_068353310.1">
    <property type="nucleotide sequence ID" value="XM_068508947.1"/>
</dbReference>
<comment type="caution">
    <text evidence="11">The sequence shown here is derived from an EMBL/GenBank/DDBJ whole genome shotgun (WGS) entry which is preliminary data.</text>
</comment>
<dbReference type="InterPro" id="IPR000795">
    <property type="entry name" value="T_Tr_GTP-bd_dom"/>
</dbReference>
<evidence type="ECO:0000256" key="6">
    <source>
        <dbReference type="ARBA" id="ARBA00022917"/>
    </source>
</evidence>
<evidence type="ECO:0000256" key="8">
    <source>
        <dbReference type="ARBA" id="ARBA00049117"/>
    </source>
</evidence>
<organism evidence="11 12">
    <name type="scientific">Tritrichomonas foetus</name>
    <dbReference type="NCBI Taxonomy" id="1144522"/>
    <lineage>
        <taxon>Eukaryota</taxon>
        <taxon>Metamonada</taxon>
        <taxon>Parabasalia</taxon>
        <taxon>Tritrichomonadida</taxon>
        <taxon>Tritrichomonadidae</taxon>
        <taxon>Tritrichomonas</taxon>
    </lineage>
</organism>
<dbReference type="Proteomes" id="UP000179807">
    <property type="component" value="Unassembled WGS sequence"/>
</dbReference>
<evidence type="ECO:0000256" key="2">
    <source>
        <dbReference type="ARBA" id="ARBA00007249"/>
    </source>
</evidence>
<evidence type="ECO:0000256" key="5">
    <source>
        <dbReference type="ARBA" id="ARBA00022801"/>
    </source>
</evidence>
<evidence type="ECO:0000256" key="1">
    <source>
        <dbReference type="ARBA" id="ARBA00004496"/>
    </source>
</evidence>
<dbReference type="Pfam" id="PF00009">
    <property type="entry name" value="GTP_EFTU"/>
    <property type="match status" value="1"/>
</dbReference>